<accession>A0A072UFZ5</accession>
<comment type="similarity">
    <text evidence="1">Belongs to the peptidase A1 family.</text>
</comment>
<proteinExistence type="inferred from homology"/>
<gene>
    <name evidence="5" type="ordered locus">MTR_4g008110</name>
</gene>
<keyword evidence="7" id="KW-1185">Reference proteome</keyword>
<protein>
    <submittedName>
        <fullName evidence="5">Eukaryotic aspartyl protease family protein, putative</fullName>
    </submittedName>
</protein>
<dbReference type="PROSITE" id="PS51767">
    <property type="entry name" value="PEPTIDASE_A1"/>
    <property type="match status" value="1"/>
</dbReference>
<evidence type="ECO:0000259" key="4">
    <source>
        <dbReference type="PROSITE" id="PS51767"/>
    </source>
</evidence>
<dbReference type="EnsemblPlants" id="KEH28607">
    <property type="protein sequence ID" value="KEH28607"/>
    <property type="gene ID" value="MTR_4g008110"/>
</dbReference>
<organism evidence="5 7">
    <name type="scientific">Medicago truncatula</name>
    <name type="common">Barrel medic</name>
    <name type="synonym">Medicago tribuloides</name>
    <dbReference type="NCBI Taxonomy" id="3880"/>
    <lineage>
        <taxon>Eukaryota</taxon>
        <taxon>Viridiplantae</taxon>
        <taxon>Streptophyta</taxon>
        <taxon>Embryophyta</taxon>
        <taxon>Tracheophyta</taxon>
        <taxon>Spermatophyta</taxon>
        <taxon>Magnoliopsida</taxon>
        <taxon>eudicotyledons</taxon>
        <taxon>Gunneridae</taxon>
        <taxon>Pentapetalae</taxon>
        <taxon>rosids</taxon>
        <taxon>fabids</taxon>
        <taxon>Fabales</taxon>
        <taxon>Fabaceae</taxon>
        <taxon>Papilionoideae</taxon>
        <taxon>50 kb inversion clade</taxon>
        <taxon>NPAAA clade</taxon>
        <taxon>Hologalegina</taxon>
        <taxon>IRL clade</taxon>
        <taxon>Trifolieae</taxon>
        <taxon>Medicago</taxon>
    </lineage>
</organism>
<feature type="domain" description="Peptidase A1" evidence="4">
    <location>
        <begin position="1"/>
        <end position="137"/>
    </location>
</feature>
<dbReference type="InterPro" id="IPR051708">
    <property type="entry name" value="Plant_Aspart_Prot_A1"/>
</dbReference>
<name>A0A072UFZ5_MEDTR</name>
<dbReference type="STRING" id="3880.A0A072UFZ5"/>
<dbReference type="Gene3D" id="2.40.70.10">
    <property type="entry name" value="Acid Proteases"/>
    <property type="match status" value="1"/>
</dbReference>
<keyword evidence="3" id="KW-0378">Hydrolase</keyword>
<dbReference type="AlphaFoldDB" id="A0A072UFZ5"/>
<dbReference type="HOGENOM" id="CLU_1868160_0_0_1"/>
<dbReference type="Pfam" id="PF14543">
    <property type="entry name" value="TAXi_N"/>
    <property type="match status" value="1"/>
</dbReference>
<evidence type="ECO:0000256" key="2">
    <source>
        <dbReference type="ARBA" id="ARBA00022670"/>
    </source>
</evidence>
<dbReference type="InterPro" id="IPR021109">
    <property type="entry name" value="Peptidase_aspartic_dom_sf"/>
</dbReference>
<evidence type="ECO:0000313" key="7">
    <source>
        <dbReference type="Proteomes" id="UP000002051"/>
    </source>
</evidence>
<evidence type="ECO:0000313" key="6">
    <source>
        <dbReference type="EnsemblPlants" id="KEH28607"/>
    </source>
</evidence>
<dbReference type="SUPFAM" id="SSF50630">
    <property type="entry name" value="Acid proteases"/>
    <property type="match status" value="1"/>
</dbReference>
<dbReference type="InterPro" id="IPR033121">
    <property type="entry name" value="PEPTIDASE_A1"/>
</dbReference>
<dbReference type="Proteomes" id="UP000002051">
    <property type="component" value="Chromosome 4"/>
</dbReference>
<evidence type="ECO:0000256" key="1">
    <source>
        <dbReference type="ARBA" id="ARBA00007447"/>
    </source>
</evidence>
<evidence type="ECO:0000256" key="3">
    <source>
        <dbReference type="ARBA" id="ARBA00022801"/>
    </source>
</evidence>
<dbReference type="EMBL" id="CM001220">
    <property type="protein sequence ID" value="KEH28607.1"/>
    <property type="molecule type" value="Genomic_DNA"/>
</dbReference>
<keyword evidence="2 5" id="KW-0645">Protease</keyword>
<dbReference type="GO" id="GO:0008233">
    <property type="term" value="F:peptidase activity"/>
    <property type="evidence" value="ECO:0007669"/>
    <property type="project" value="UniProtKB-KW"/>
</dbReference>
<reference evidence="5 7" key="1">
    <citation type="journal article" date="2011" name="Nature">
        <title>The Medicago genome provides insight into the evolution of rhizobial symbioses.</title>
        <authorList>
            <person name="Young N.D."/>
            <person name="Debelle F."/>
            <person name="Oldroyd G.E."/>
            <person name="Geurts R."/>
            <person name="Cannon S.B."/>
            <person name="Udvardi M.K."/>
            <person name="Benedito V.A."/>
            <person name="Mayer K.F."/>
            <person name="Gouzy J."/>
            <person name="Schoof H."/>
            <person name="Van de Peer Y."/>
            <person name="Proost S."/>
            <person name="Cook D.R."/>
            <person name="Meyers B.C."/>
            <person name="Spannagl M."/>
            <person name="Cheung F."/>
            <person name="De Mita S."/>
            <person name="Krishnakumar V."/>
            <person name="Gundlach H."/>
            <person name="Zhou S."/>
            <person name="Mudge J."/>
            <person name="Bharti A.K."/>
            <person name="Murray J.D."/>
            <person name="Naoumkina M.A."/>
            <person name="Rosen B."/>
            <person name="Silverstein K.A."/>
            <person name="Tang H."/>
            <person name="Rombauts S."/>
            <person name="Zhao P.X."/>
            <person name="Zhou P."/>
            <person name="Barbe V."/>
            <person name="Bardou P."/>
            <person name="Bechner M."/>
            <person name="Bellec A."/>
            <person name="Berger A."/>
            <person name="Berges H."/>
            <person name="Bidwell S."/>
            <person name="Bisseling T."/>
            <person name="Choisne N."/>
            <person name="Couloux A."/>
            <person name="Denny R."/>
            <person name="Deshpande S."/>
            <person name="Dai X."/>
            <person name="Doyle J.J."/>
            <person name="Dudez A.M."/>
            <person name="Farmer A.D."/>
            <person name="Fouteau S."/>
            <person name="Franken C."/>
            <person name="Gibelin C."/>
            <person name="Gish J."/>
            <person name="Goldstein S."/>
            <person name="Gonzalez A.J."/>
            <person name="Green P.J."/>
            <person name="Hallab A."/>
            <person name="Hartog M."/>
            <person name="Hua A."/>
            <person name="Humphray S.J."/>
            <person name="Jeong D.H."/>
            <person name="Jing Y."/>
            <person name="Jocker A."/>
            <person name="Kenton S.M."/>
            <person name="Kim D.J."/>
            <person name="Klee K."/>
            <person name="Lai H."/>
            <person name="Lang C."/>
            <person name="Lin S."/>
            <person name="Macmil S.L."/>
            <person name="Magdelenat G."/>
            <person name="Matthews L."/>
            <person name="McCorrison J."/>
            <person name="Monaghan E.L."/>
            <person name="Mun J.H."/>
            <person name="Najar F.Z."/>
            <person name="Nicholson C."/>
            <person name="Noirot C."/>
            <person name="O'Bleness M."/>
            <person name="Paule C.R."/>
            <person name="Poulain J."/>
            <person name="Prion F."/>
            <person name="Qin B."/>
            <person name="Qu C."/>
            <person name="Retzel E.F."/>
            <person name="Riddle C."/>
            <person name="Sallet E."/>
            <person name="Samain S."/>
            <person name="Samson N."/>
            <person name="Sanders I."/>
            <person name="Saurat O."/>
            <person name="Scarpelli C."/>
            <person name="Schiex T."/>
            <person name="Segurens B."/>
            <person name="Severin A.J."/>
            <person name="Sherrier D.J."/>
            <person name="Shi R."/>
            <person name="Sims S."/>
            <person name="Singer S.R."/>
            <person name="Sinharoy S."/>
            <person name="Sterck L."/>
            <person name="Viollet A."/>
            <person name="Wang B.B."/>
            <person name="Wang K."/>
            <person name="Wang M."/>
            <person name="Wang X."/>
            <person name="Warfsmann J."/>
            <person name="Weissenbach J."/>
            <person name="White D.D."/>
            <person name="White J.D."/>
            <person name="Wiley G.B."/>
            <person name="Wincker P."/>
            <person name="Xing Y."/>
            <person name="Yang L."/>
            <person name="Yao Z."/>
            <person name="Ying F."/>
            <person name="Zhai J."/>
            <person name="Zhou L."/>
            <person name="Zuber A."/>
            <person name="Denarie J."/>
            <person name="Dixon R.A."/>
            <person name="May G.D."/>
            <person name="Schwartz D.C."/>
            <person name="Rogers J."/>
            <person name="Quetier F."/>
            <person name="Town C.D."/>
            <person name="Roe B.A."/>
        </authorList>
    </citation>
    <scope>NUCLEOTIDE SEQUENCE [LARGE SCALE GENOMIC DNA]</scope>
    <source>
        <strain evidence="5">A17</strain>
        <strain evidence="6 7">cv. Jemalong A17</strain>
    </source>
</reference>
<evidence type="ECO:0000313" key="5">
    <source>
        <dbReference type="EMBL" id="KEH28607.1"/>
    </source>
</evidence>
<dbReference type="GO" id="GO:0006508">
    <property type="term" value="P:proteolysis"/>
    <property type="evidence" value="ECO:0007669"/>
    <property type="project" value="UniProtKB-KW"/>
</dbReference>
<sequence>MALVLNSSTVTLQNHHSTNLHKINTNVVTWFGFNVSLVNLPLVIKKTCEYTIKYGDGSISQGDLSLKTLTLDFTSGSSISFPKTVIGFGHNNTLSFEGKSSGLVGLGNGPVSLINQLGSSIGEAAIVSGHGVVSTPL</sequence>
<dbReference type="InterPro" id="IPR032861">
    <property type="entry name" value="TAXi_N"/>
</dbReference>
<dbReference type="PANTHER" id="PTHR47967:SF66">
    <property type="entry name" value="ASPARTIC PROTEINASE CDR1-RELATED"/>
    <property type="match status" value="1"/>
</dbReference>
<dbReference type="PANTHER" id="PTHR47967">
    <property type="entry name" value="OS07G0603500 PROTEIN-RELATED"/>
    <property type="match status" value="1"/>
</dbReference>
<reference evidence="6" key="3">
    <citation type="submission" date="2015-04" db="UniProtKB">
        <authorList>
            <consortium name="EnsemblPlants"/>
        </authorList>
    </citation>
    <scope>IDENTIFICATION</scope>
    <source>
        <strain evidence="6">cv. Jemalong A17</strain>
    </source>
</reference>
<reference evidence="5 7" key="2">
    <citation type="journal article" date="2014" name="BMC Genomics">
        <title>An improved genome release (version Mt4.0) for the model legume Medicago truncatula.</title>
        <authorList>
            <person name="Tang H."/>
            <person name="Krishnakumar V."/>
            <person name="Bidwell S."/>
            <person name="Rosen B."/>
            <person name="Chan A."/>
            <person name="Zhou S."/>
            <person name="Gentzbittel L."/>
            <person name="Childs K.L."/>
            <person name="Yandell M."/>
            <person name="Gundlach H."/>
            <person name="Mayer K.F."/>
            <person name="Schwartz D.C."/>
            <person name="Town C.D."/>
        </authorList>
    </citation>
    <scope>GENOME REANNOTATION</scope>
    <source>
        <strain evidence="5">A17</strain>
        <strain evidence="6 7">cv. Jemalong A17</strain>
    </source>
</reference>